<dbReference type="EMBL" id="JOKJ01000016">
    <property type="protein sequence ID" value="KEQ06407.1"/>
    <property type="molecule type" value="Genomic_DNA"/>
</dbReference>
<protein>
    <submittedName>
        <fullName evidence="1">Uncharacterized protein</fullName>
    </submittedName>
</protein>
<comment type="caution">
    <text evidence="1">The sequence shown here is derived from an EMBL/GenBank/DDBJ whole genome shotgun (WGS) entry which is preliminary data.</text>
</comment>
<name>A0A922T5F1_9HYPH</name>
<gene>
    <name evidence="1" type="ORF">GV68_06990</name>
</gene>
<dbReference type="RefSeq" id="WP_037166329.1">
    <property type="nucleotide sequence ID" value="NZ_CAJXID010000015.1"/>
</dbReference>
<sequence length="85" mass="9013">MIDSTLQLSIGLAFDAHDVKLPLERSNDCIATIVDASGRDVLTLDVNNERPDSDIEILTELVLNIINASAGGMFAAGKVAAERTS</sequence>
<dbReference type="OrthoDB" id="8421757at2"/>
<evidence type="ECO:0000313" key="1">
    <source>
        <dbReference type="EMBL" id="KEQ06407.1"/>
    </source>
</evidence>
<dbReference type="AlphaFoldDB" id="A0A922T5F1"/>
<evidence type="ECO:0000313" key="2">
    <source>
        <dbReference type="Proteomes" id="UP000052167"/>
    </source>
</evidence>
<keyword evidence="2" id="KW-1185">Reference proteome</keyword>
<reference evidence="1 2" key="1">
    <citation type="submission" date="2014-06" db="EMBL/GenBank/DDBJ databases">
        <title>Rhizobium pelagicum/R2-400B4.</title>
        <authorList>
            <person name="Kimes N.E."/>
            <person name="Lopez-Perez M."/>
        </authorList>
    </citation>
    <scope>NUCLEOTIDE SEQUENCE [LARGE SCALE GENOMIC DNA]</scope>
    <source>
        <strain evidence="1 2">R2-400B4</strain>
    </source>
</reference>
<accession>A0A922T5F1</accession>
<organism evidence="1 2">
    <name type="scientific">Pseudorhizobium pelagicum</name>
    <dbReference type="NCBI Taxonomy" id="1509405"/>
    <lineage>
        <taxon>Bacteria</taxon>
        <taxon>Pseudomonadati</taxon>
        <taxon>Pseudomonadota</taxon>
        <taxon>Alphaproteobacteria</taxon>
        <taxon>Hyphomicrobiales</taxon>
        <taxon>Rhizobiaceae</taxon>
        <taxon>Rhizobium/Agrobacterium group</taxon>
        <taxon>Pseudorhizobium</taxon>
    </lineage>
</organism>
<dbReference type="Proteomes" id="UP000052167">
    <property type="component" value="Unassembled WGS sequence"/>
</dbReference>
<proteinExistence type="predicted"/>